<sequence length="152" mass="17455">MNIKTTDYDVDDFSTNDKLLFIPYDTNSDFNGLSKVSYTASSLPIYKLFKKEKLDADFAISNLDDCVFVENHSIDWFGPTIFIPLMVISQNPNIVSFCLNIISNYVYDLFKGKNKDPSINCSFLYEDKQKKKKIEYEGPVSGLKEIEKIMKA</sequence>
<keyword evidence="2" id="KW-1185">Reference proteome</keyword>
<gene>
    <name evidence="1" type="ORF">IWA51_00730</name>
</gene>
<dbReference type="AlphaFoldDB" id="A0A7T3V566"/>
<dbReference type="KEGG" id="tper:IWA51_00730"/>
<reference evidence="1 2" key="1">
    <citation type="submission" date="2020-11" db="EMBL/GenBank/DDBJ databases">
        <title>Treponema Peruensis nv. sp., first commensal Treponema isolated from human feces.</title>
        <authorList>
            <person name="Belkhou C."/>
            <person name="Raes J."/>
        </authorList>
    </citation>
    <scope>NUCLEOTIDE SEQUENCE [LARGE SCALE GENOMIC DNA]</scope>
    <source>
        <strain evidence="1 2">RCC2812</strain>
    </source>
</reference>
<accession>A0A7T3V566</accession>
<dbReference type="EMBL" id="CP064936">
    <property type="protein sequence ID" value="QQA01183.1"/>
    <property type="molecule type" value="Genomic_DNA"/>
</dbReference>
<protein>
    <submittedName>
        <fullName evidence="1">Uncharacterized protein</fullName>
    </submittedName>
</protein>
<evidence type="ECO:0000313" key="1">
    <source>
        <dbReference type="EMBL" id="QQA01183.1"/>
    </source>
</evidence>
<dbReference type="Proteomes" id="UP000595224">
    <property type="component" value="Chromosome"/>
</dbReference>
<dbReference type="RefSeq" id="WP_198442776.1">
    <property type="nucleotide sequence ID" value="NZ_CBCSHE010000023.1"/>
</dbReference>
<organism evidence="1 2">
    <name type="scientific">Treponema peruense</name>
    <dbReference type="NCBI Taxonomy" id="2787628"/>
    <lineage>
        <taxon>Bacteria</taxon>
        <taxon>Pseudomonadati</taxon>
        <taxon>Spirochaetota</taxon>
        <taxon>Spirochaetia</taxon>
        <taxon>Spirochaetales</taxon>
        <taxon>Treponemataceae</taxon>
        <taxon>Treponema</taxon>
    </lineage>
</organism>
<proteinExistence type="predicted"/>
<name>A0A7T3V566_9SPIR</name>
<evidence type="ECO:0000313" key="2">
    <source>
        <dbReference type="Proteomes" id="UP000595224"/>
    </source>
</evidence>